<keyword evidence="2" id="KW-1133">Transmembrane helix</keyword>
<dbReference type="AlphaFoldDB" id="A0A4D6K920"/>
<gene>
    <name evidence="4" type="ORF">E5139_02985</name>
</gene>
<evidence type="ECO:0000313" key="4">
    <source>
        <dbReference type="EMBL" id="QCD64657.1"/>
    </source>
</evidence>
<feature type="compositionally biased region" description="Polar residues" evidence="1">
    <location>
        <begin position="170"/>
        <end position="186"/>
    </location>
</feature>
<evidence type="ECO:0000259" key="3">
    <source>
        <dbReference type="Pfam" id="PF09851"/>
    </source>
</evidence>
<dbReference type="OMA" id="WIMQIES"/>
<accession>A0A4D6K920</accession>
<dbReference type="RefSeq" id="WP_015764097.1">
    <property type="nucleotide sequence ID" value="NZ_CP039375.1"/>
</dbReference>
<sequence>MSWFSRNRHWLLLALVAVTTVLAVGTVGVGLVAVLAGLAGGAGLGAVLGDVALVLSIAALLVAADVAFALAFLVTLARRASLPSLPENDRVADGFERAERIVPPLSRLALADRFAVSTETRRERLKERYVDGEITEVEYERRLQALLAEADDAVASAGDQIEADLAAGGEQTTARRAADSGTTSTELESDAE</sequence>
<organism evidence="4 5">
    <name type="scientific">Halomicrobium mukohataei</name>
    <dbReference type="NCBI Taxonomy" id="57705"/>
    <lineage>
        <taxon>Archaea</taxon>
        <taxon>Methanobacteriati</taxon>
        <taxon>Methanobacteriota</taxon>
        <taxon>Stenosarchaea group</taxon>
        <taxon>Halobacteria</taxon>
        <taxon>Halobacteriales</taxon>
        <taxon>Haloarculaceae</taxon>
        <taxon>Halomicrobium</taxon>
    </lineage>
</organism>
<evidence type="ECO:0000313" key="5">
    <source>
        <dbReference type="Proteomes" id="UP000297053"/>
    </source>
</evidence>
<proteinExistence type="predicted"/>
<reference evidence="4 5" key="2">
    <citation type="submission" date="2019-04" db="EMBL/GenBank/DDBJ databases">
        <authorList>
            <person name="Yang S."/>
            <person name="Wei W."/>
        </authorList>
    </citation>
    <scope>NUCLEOTIDE SEQUENCE [LARGE SCALE GENOMIC DNA]</scope>
    <source>
        <strain evidence="5">ZP60</strain>
    </source>
</reference>
<dbReference type="Proteomes" id="UP000297053">
    <property type="component" value="Chromosome"/>
</dbReference>
<reference evidence="4 5" key="1">
    <citation type="submission" date="2019-04" db="EMBL/GenBank/DDBJ databases">
        <title>Complete genome sequence of Arthrobacter sp. ZXY-2 associated with effective atrazine degradation and salt adaptation.</title>
        <authorList>
            <person name="Zhao X."/>
        </authorList>
    </citation>
    <scope>NUCLEOTIDE SEQUENCE [LARGE SCALE GENOMIC DNA]</scope>
    <source>
        <strain evidence="5">ZP60</strain>
    </source>
</reference>
<dbReference type="InterPro" id="IPR018649">
    <property type="entry name" value="SHOCT"/>
</dbReference>
<evidence type="ECO:0000256" key="2">
    <source>
        <dbReference type="SAM" id="Phobius"/>
    </source>
</evidence>
<feature type="region of interest" description="Disordered" evidence="1">
    <location>
        <begin position="164"/>
        <end position="192"/>
    </location>
</feature>
<dbReference type="Pfam" id="PF09851">
    <property type="entry name" value="SHOCT"/>
    <property type="match status" value="1"/>
</dbReference>
<dbReference type="KEGG" id="halz:E5139_02985"/>
<keyword evidence="2" id="KW-0472">Membrane</keyword>
<protein>
    <submittedName>
        <fullName evidence="4">SHOCT domain-containing protein</fullName>
    </submittedName>
</protein>
<dbReference type="EMBL" id="CP039375">
    <property type="protein sequence ID" value="QCD64657.1"/>
    <property type="molecule type" value="Genomic_DNA"/>
</dbReference>
<keyword evidence="2" id="KW-0812">Transmembrane</keyword>
<evidence type="ECO:0000256" key="1">
    <source>
        <dbReference type="SAM" id="MobiDB-lite"/>
    </source>
</evidence>
<feature type="transmembrane region" description="Helical" evidence="2">
    <location>
        <begin position="12"/>
        <end position="39"/>
    </location>
</feature>
<feature type="domain" description="SHOCT" evidence="3">
    <location>
        <begin position="122"/>
        <end position="147"/>
    </location>
</feature>
<dbReference type="GeneID" id="42177868"/>
<feature type="transmembrane region" description="Helical" evidence="2">
    <location>
        <begin position="51"/>
        <end position="76"/>
    </location>
</feature>
<name>A0A4D6K920_9EURY</name>